<dbReference type="Proteomes" id="UP000789920">
    <property type="component" value="Unassembled WGS sequence"/>
</dbReference>
<keyword evidence="2" id="KW-1185">Reference proteome</keyword>
<evidence type="ECO:0000313" key="1">
    <source>
        <dbReference type="EMBL" id="CAG8798284.1"/>
    </source>
</evidence>
<protein>
    <submittedName>
        <fullName evidence="1">34814_t:CDS:1</fullName>
    </submittedName>
</protein>
<comment type="caution">
    <text evidence="1">The sequence shown here is derived from an EMBL/GenBank/DDBJ whole genome shotgun (WGS) entry which is preliminary data.</text>
</comment>
<evidence type="ECO:0000313" key="2">
    <source>
        <dbReference type="Proteomes" id="UP000789920"/>
    </source>
</evidence>
<sequence>MEQVKKKEVRKNQQNVNINWIINSPDPTPIAFFYLTHPTARSRAIDTYKKCFNLALNRSKGANLDKLKAVNNNEEIMQQDWEIWLKEKKVIQACRMSHDTNLQIQKDFAITMKTVSHFMISKRLKFDNSDINEVDDIETQSIHSGLTGYSPNNPFFIP</sequence>
<organism evidence="1 2">
    <name type="scientific">Racocetra persica</name>
    <dbReference type="NCBI Taxonomy" id="160502"/>
    <lineage>
        <taxon>Eukaryota</taxon>
        <taxon>Fungi</taxon>
        <taxon>Fungi incertae sedis</taxon>
        <taxon>Mucoromycota</taxon>
        <taxon>Glomeromycotina</taxon>
        <taxon>Glomeromycetes</taxon>
        <taxon>Diversisporales</taxon>
        <taxon>Gigasporaceae</taxon>
        <taxon>Racocetra</taxon>
    </lineage>
</organism>
<reference evidence="1" key="1">
    <citation type="submission" date="2021-06" db="EMBL/GenBank/DDBJ databases">
        <authorList>
            <person name="Kallberg Y."/>
            <person name="Tangrot J."/>
            <person name="Rosling A."/>
        </authorList>
    </citation>
    <scope>NUCLEOTIDE SEQUENCE</scope>
    <source>
        <strain evidence="1">MA461A</strain>
    </source>
</reference>
<accession>A0ACA9RL51</accession>
<dbReference type="EMBL" id="CAJVQC010058069">
    <property type="protein sequence ID" value="CAG8798284.1"/>
    <property type="molecule type" value="Genomic_DNA"/>
</dbReference>
<name>A0ACA9RL51_9GLOM</name>
<feature type="non-terminal residue" evidence="1">
    <location>
        <position position="158"/>
    </location>
</feature>
<proteinExistence type="predicted"/>
<gene>
    <name evidence="1" type="ORF">RPERSI_LOCUS20497</name>
</gene>